<feature type="non-terminal residue" evidence="2">
    <location>
        <position position="37"/>
    </location>
</feature>
<sequence>MKNSRISRVILLALAAAWSQCSPAAVNVDRTRIIMDA</sequence>
<keyword evidence="1" id="KW-0732">Signal</keyword>
<dbReference type="Proteomes" id="UP000839530">
    <property type="component" value="Unassembled WGS sequence"/>
</dbReference>
<protein>
    <submittedName>
        <fullName evidence="2">Fimbrial chaperone protein StdC</fullName>
    </submittedName>
</protein>
<accession>A0A402WP39</accession>
<evidence type="ECO:0000256" key="1">
    <source>
        <dbReference type="SAM" id="SignalP"/>
    </source>
</evidence>
<dbReference type="AlphaFoldDB" id="A0A402WP39"/>
<feature type="chain" id="PRO_5019520904" evidence="1">
    <location>
        <begin position="25"/>
        <end position="37"/>
    </location>
</feature>
<organism evidence="2">
    <name type="scientific">Salmonella enterica</name>
    <name type="common">Salmonella choleraesuis</name>
    <dbReference type="NCBI Taxonomy" id="28901"/>
    <lineage>
        <taxon>Bacteria</taxon>
        <taxon>Pseudomonadati</taxon>
        <taxon>Pseudomonadota</taxon>
        <taxon>Gammaproteobacteria</taxon>
        <taxon>Enterobacterales</taxon>
        <taxon>Enterobacteriaceae</taxon>
        <taxon>Salmonella</taxon>
    </lineage>
</organism>
<reference evidence="2" key="1">
    <citation type="submission" date="2018-07" db="EMBL/GenBank/DDBJ databases">
        <authorList>
            <consortium name="GenomeTrakr network: Whole genome sequencing for foodborne pathogen traceback"/>
        </authorList>
    </citation>
    <scope>NUCLEOTIDE SEQUENCE [LARGE SCALE GENOMIC DNA]</scope>
    <source>
        <strain evidence="2">CFSAN048114</strain>
    </source>
</reference>
<evidence type="ECO:0000313" key="2">
    <source>
        <dbReference type="EMBL" id="MIV47334.1"/>
    </source>
</evidence>
<comment type="caution">
    <text evidence="2">The sequence shown here is derived from an EMBL/GenBank/DDBJ whole genome shotgun (WGS) entry which is preliminary data.</text>
</comment>
<name>A0A402WP39_SALER</name>
<proteinExistence type="predicted"/>
<dbReference type="EMBL" id="RSUV01000065">
    <property type="protein sequence ID" value="MIV47334.1"/>
    <property type="molecule type" value="Genomic_DNA"/>
</dbReference>
<feature type="signal peptide" evidence="1">
    <location>
        <begin position="1"/>
        <end position="24"/>
    </location>
</feature>
<gene>
    <name evidence="2" type="ORF">A7E06_28835</name>
</gene>